<evidence type="ECO:0000313" key="1">
    <source>
        <dbReference type="EMBL" id="KAF7509672.1"/>
    </source>
</evidence>
<gene>
    <name evidence="1" type="ORF">GJ744_007543</name>
</gene>
<evidence type="ECO:0000313" key="2">
    <source>
        <dbReference type="Proteomes" id="UP000606974"/>
    </source>
</evidence>
<organism evidence="1 2">
    <name type="scientific">Endocarpon pusillum</name>
    <dbReference type="NCBI Taxonomy" id="364733"/>
    <lineage>
        <taxon>Eukaryota</taxon>
        <taxon>Fungi</taxon>
        <taxon>Dikarya</taxon>
        <taxon>Ascomycota</taxon>
        <taxon>Pezizomycotina</taxon>
        <taxon>Eurotiomycetes</taxon>
        <taxon>Chaetothyriomycetidae</taxon>
        <taxon>Verrucariales</taxon>
        <taxon>Verrucariaceae</taxon>
        <taxon>Endocarpon</taxon>
    </lineage>
</organism>
<accession>A0A8H7AKK6</accession>
<name>A0A8H7AKK6_9EURO</name>
<reference evidence="1" key="1">
    <citation type="submission" date="2020-02" db="EMBL/GenBank/DDBJ databases">
        <authorList>
            <person name="Palmer J.M."/>
        </authorList>
    </citation>
    <scope>NUCLEOTIDE SEQUENCE</scope>
    <source>
        <strain evidence="1">EPUS1.4</strain>
        <tissue evidence="1">Thallus</tissue>
    </source>
</reference>
<keyword evidence="2" id="KW-1185">Reference proteome</keyword>
<dbReference type="AlphaFoldDB" id="A0A8H7AKK6"/>
<comment type="caution">
    <text evidence="1">The sequence shown here is derived from an EMBL/GenBank/DDBJ whole genome shotgun (WGS) entry which is preliminary data.</text>
</comment>
<proteinExistence type="predicted"/>
<sequence>MIQSITGRSREKGDRAVNGPAWIRDGCTGSGVTGGTITTTRHFLDFDPRGCQFVNDRGVFVFEALVERGNFIFQGKG</sequence>
<dbReference type="EMBL" id="JAACFV010000038">
    <property type="protein sequence ID" value="KAF7509672.1"/>
    <property type="molecule type" value="Genomic_DNA"/>
</dbReference>
<protein>
    <submittedName>
        <fullName evidence="1">Uncharacterized protein</fullName>
    </submittedName>
</protein>
<dbReference type="Proteomes" id="UP000606974">
    <property type="component" value="Unassembled WGS sequence"/>
</dbReference>